<dbReference type="Pfam" id="PF08808">
    <property type="entry name" value="RES"/>
    <property type="match status" value="1"/>
</dbReference>
<dbReference type="STRING" id="74031.SAMN04488077_10230"/>
<dbReference type="InterPro" id="IPR014914">
    <property type="entry name" value="RES_dom"/>
</dbReference>
<organism evidence="2 3">
    <name type="scientific">Roseovarius tolerans</name>
    <dbReference type="NCBI Taxonomy" id="74031"/>
    <lineage>
        <taxon>Bacteria</taxon>
        <taxon>Pseudomonadati</taxon>
        <taxon>Pseudomonadota</taxon>
        <taxon>Alphaproteobacteria</taxon>
        <taxon>Rhodobacterales</taxon>
        <taxon>Roseobacteraceae</taxon>
        <taxon>Roseovarius</taxon>
    </lineage>
</organism>
<dbReference type="PATRIC" id="fig|74031.6.peg.1646"/>
<dbReference type="SMART" id="SM00953">
    <property type="entry name" value="RES"/>
    <property type="match status" value="1"/>
</dbReference>
<accession>A0A0L6CVH2</accession>
<sequence length="167" mass="18192">MTPLPAALGGGAVAAHRLDRARHAATWSSGEGAFQAGGRWNSVGTRAVYCALDPSTAILEVAVHKGFRVLDTQPHMLTSFTVITPERVRVIGPEEIPDARWLDPNNAVADRRAWGDQQLRAHGMIVIPSVVSRRSWNLVFLAPLPDGRISDAVQENFVLDPRLNATR</sequence>
<proteinExistence type="predicted"/>
<dbReference type="OrthoDB" id="648213at2"/>
<dbReference type="AlphaFoldDB" id="A0A0L6CVH2"/>
<dbReference type="EMBL" id="LGVV01000017">
    <property type="protein sequence ID" value="KNX41772.1"/>
    <property type="molecule type" value="Genomic_DNA"/>
</dbReference>
<keyword evidence="3" id="KW-1185">Reference proteome</keyword>
<name>A0A0L6CVH2_9RHOB</name>
<gene>
    <name evidence="2" type="ORF">ROTO_16120</name>
</gene>
<evidence type="ECO:0000259" key="1">
    <source>
        <dbReference type="SMART" id="SM00953"/>
    </source>
</evidence>
<reference evidence="3" key="1">
    <citation type="submission" date="2015-07" db="EMBL/GenBank/DDBJ databases">
        <title>Draft Genome Sequence of Roseovarius tolerans EL-164, a producer of N-Acylated Alanine Methyl Esters (NAMEs).</title>
        <authorList>
            <person name="Voget S."/>
            <person name="Bruns H."/>
            <person name="Wagner-Doebler I."/>
            <person name="Schulz S."/>
            <person name="Daniel R."/>
        </authorList>
    </citation>
    <scope>NUCLEOTIDE SEQUENCE [LARGE SCALE GENOMIC DNA]</scope>
    <source>
        <strain evidence="3">EL-164</strain>
    </source>
</reference>
<evidence type="ECO:0000313" key="3">
    <source>
        <dbReference type="Proteomes" id="UP000037046"/>
    </source>
</evidence>
<comment type="caution">
    <text evidence="2">The sequence shown here is derived from an EMBL/GenBank/DDBJ whole genome shotgun (WGS) entry which is preliminary data.</text>
</comment>
<protein>
    <submittedName>
        <fullName evidence="2">RES domain protein</fullName>
    </submittedName>
</protein>
<evidence type="ECO:0000313" key="2">
    <source>
        <dbReference type="EMBL" id="KNX41772.1"/>
    </source>
</evidence>
<feature type="domain" description="RES" evidence="1">
    <location>
        <begin position="27"/>
        <end position="151"/>
    </location>
</feature>
<dbReference type="Proteomes" id="UP000037046">
    <property type="component" value="Unassembled WGS sequence"/>
</dbReference>